<organism evidence="1 2">
    <name type="scientific">Anaerococcus porci</name>
    <dbReference type="NCBI Taxonomy" id="2652269"/>
    <lineage>
        <taxon>Bacteria</taxon>
        <taxon>Bacillati</taxon>
        <taxon>Bacillota</taxon>
        <taxon>Tissierellia</taxon>
        <taxon>Tissierellales</taxon>
        <taxon>Peptoniphilaceae</taxon>
        <taxon>Anaerococcus</taxon>
    </lineage>
</organism>
<comment type="caution">
    <text evidence="1">The sequence shown here is derived from an EMBL/GenBank/DDBJ whole genome shotgun (WGS) entry which is preliminary data.</text>
</comment>
<reference evidence="1 2" key="1">
    <citation type="submission" date="2019-08" db="EMBL/GenBank/DDBJ databases">
        <title>In-depth cultivation of the pig gut microbiome towards novel bacterial diversity and tailored functional studies.</title>
        <authorList>
            <person name="Wylensek D."/>
            <person name="Hitch T.C.A."/>
            <person name="Clavel T."/>
        </authorList>
    </citation>
    <scope>NUCLEOTIDE SEQUENCE [LARGE SCALE GENOMIC DNA]</scope>
    <source>
        <strain evidence="1 2">WCA-380-WT-2B</strain>
    </source>
</reference>
<dbReference type="AlphaFoldDB" id="A0A6N7VEV1"/>
<gene>
    <name evidence="1" type="ORF">FYJ26_03100</name>
</gene>
<name>A0A6N7VEV1_9FIRM</name>
<evidence type="ECO:0000313" key="1">
    <source>
        <dbReference type="EMBL" id="MSS77411.1"/>
    </source>
</evidence>
<dbReference type="Proteomes" id="UP000441925">
    <property type="component" value="Unassembled WGS sequence"/>
</dbReference>
<dbReference type="RefSeq" id="WP_154539508.1">
    <property type="nucleotide sequence ID" value="NZ_VULQ01000002.1"/>
</dbReference>
<proteinExistence type="predicted"/>
<evidence type="ECO:0000313" key="2">
    <source>
        <dbReference type="Proteomes" id="UP000441925"/>
    </source>
</evidence>
<keyword evidence="2" id="KW-1185">Reference proteome</keyword>
<sequence>MKVDDVKEFLEFRKKFSKLEWFELNKAIGIQENKRADEIVLNDSDIKEIRKRINDNSFLKIR</sequence>
<dbReference type="EMBL" id="VULQ01000002">
    <property type="protein sequence ID" value="MSS77411.1"/>
    <property type="molecule type" value="Genomic_DNA"/>
</dbReference>
<protein>
    <submittedName>
        <fullName evidence="1">Uncharacterized protein</fullName>
    </submittedName>
</protein>
<accession>A0A6N7VEV1</accession>